<keyword evidence="4 5" id="KW-0378">Hydrolase</keyword>
<evidence type="ECO:0000256" key="4">
    <source>
        <dbReference type="ARBA" id="ARBA00022801"/>
    </source>
</evidence>
<dbReference type="EC" id="3.1.-.-" evidence="5"/>
<accession>A0A235B978</accession>
<dbReference type="NCBIfam" id="TIGR00250">
    <property type="entry name" value="RNAse_H_YqgF"/>
    <property type="match status" value="1"/>
</dbReference>
<keyword evidence="3 5" id="KW-0540">Nuclease</keyword>
<dbReference type="AlphaFoldDB" id="A0A235B978"/>
<dbReference type="EMBL" id="NOWF01000002">
    <property type="protein sequence ID" value="OYD08844.1"/>
    <property type="molecule type" value="Genomic_DNA"/>
</dbReference>
<comment type="subcellular location">
    <subcellularLocation>
        <location evidence="5">Cytoplasm</location>
    </subcellularLocation>
</comment>
<organism evidence="7 8">
    <name type="scientific">Paludifilum halophilum</name>
    <dbReference type="NCBI Taxonomy" id="1642702"/>
    <lineage>
        <taxon>Bacteria</taxon>
        <taxon>Bacillati</taxon>
        <taxon>Bacillota</taxon>
        <taxon>Bacilli</taxon>
        <taxon>Bacillales</taxon>
        <taxon>Thermoactinomycetaceae</taxon>
        <taxon>Paludifilum</taxon>
    </lineage>
</organism>
<dbReference type="GO" id="GO:0000967">
    <property type="term" value="P:rRNA 5'-end processing"/>
    <property type="evidence" value="ECO:0007669"/>
    <property type="project" value="UniProtKB-UniRule"/>
</dbReference>
<dbReference type="PANTHER" id="PTHR33317:SF4">
    <property type="entry name" value="POLYNUCLEOTIDYL TRANSFERASE, RIBONUCLEASE H-LIKE SUPERFAMILY PROTEIN"/>
    <property type="match status" value="1"/>
</dbReference>
<dbReference type="InterPro" id="IPR012337">
    <property type="entry name" value="RNaseH-like_sf"/>
</dbReference>
<comment type="similarity">
    <text evidence="5">Belongs to the YqgF HJR family.</text>
</comment>
<name>A0A235B978_9BACL</name>
<dbReference type="Pfam" id="PF03652">
    <property type="entry name" value="RuvX"/>
    <property type="match status" value="1"/>
</dbReference>
<protein>
    <recommendedName>
        <fullName evidence="5">Putative pre-16S rRNA nuclease</fullName>
        <ecNumber evidence="5">3.1.-.-</ecNumber>
    </recommendedName>
</protein>
<dbReference type="OrthoDB" id="9796140at2"/>
<dbReference type="Gene3D" id="3.30.420.140">
    <property type="entry name" value="YqgF/RNase H-like domain"/>
    <property type="match status" value="1"/>
</dbReference>
<dbReference type="HAMAP" id="MF_00651">
    <property type="entry name" value="Nuclease_YqgF"/>
    <property type="match status" value="1"/>
</dbReference>
<gene>
    <name evidence="7" type="ORF">CHM34_03385</name>
</gene>
<evidence type="ECO:0000313" key="7">
    <source>
        <dbReference type="EMBL" id="OYD08844.1"/>
    </source>
</evidence>
<evidence type="ECO:0000256" key="3">
    <source>
        <dbReference type="ARBA" id="ARBA00022722"/>
    </source>
</evidence>
<keyword evidence="8" id="KW-1185">Reference proteome</keyword>
<reference evidence="7 8" key="1">
    <citation type="submission" date="2017-07" db="EMBL/GenBank/DDBJ databases">
        <title>The genome sequence of Paludifilum halophilum highlights mechanisms for microbial adaptation to high salt environemnts.</title>
        <authorList>
            <person name="Belbahri L."/>
        </authorList>
    </citation>
    <scope>NUCLEOTIDE SEQUENCE [LARGE SCALE GENOMIC DNA]</scope>
    <source>
        <strain evidence="7 8">DSM 102817</strain>
    </source>
</reference>
<dbReference type="GO" id="GO:0004518">
    <property type="term" value="F:nuclease activity"/>
    <property type="evidence" value="ECO:0007669"/>
    <property type="project" value="UniProtKB-KW"/>
</dbReference>
<dbReference type="PANTHER" id="PTHR33317">
    <property type="entry name" value="POLYNUCLEOTIDYL TRANSFERASE, RIBONUCLEASE H-LIKE SUPERFAMILY PROTEIN"/>
    <property type="match status" value="1"/>
</dbReference>
<evidence type="ECO:0000256" key="1">
    <source>
        <dbReference type="ARBA" id="ARBA00022490"/>
    </source>
</evidence>
<keyword evidence="1 5" id="KW-0963">Cytoplasm</keyword>
<dbReference type="GO" id="GO:0005829">
    <property type="term" value="C:cytosol"/>
    <property type="evidence" value="ECO:0007669"/>
    <property type="project" value="TreeGrafter"/>
</dbReference>
<dbReference type="CDD" id="cd16964">
    <property type="entry name" value="YqgF"/>
    <property type="match status" value="1"/>
</dbReference>
<dbReference type="InterPro" id="IPR005227">
    <property type="entry name" value="YqgF"/>
</dbReference>
<dbReference type="InterPro" id="IPR006641">
    <property type="entry name" value="YqgF/RNaseH-like_dom"/>
</dbReference>
<comment type="caution">
    <text evidence="7">The sequence shown here is derived from an EMBL/GenBank/DDBJ whole genome shotgun (WGS) entry which is preliminary data.</text>
</comment>
<dbReference type="RefSeq" id="WP_094263192.1">
    <property type="nucleotide sequence ID" value="NZ_NOWF01000002.1"/>
</dbReference>
<evidence type="ECO:0000256" key="2">
    <source>
        <dbReference type="ARBA" id="ARBA00022517"/>
    </source>
</evidence>
<dbReference type="Proteomes" id="UP000215459">
    <property type="component" value="Unassembled WGS sequence"/>
</dbReference>
<keyword evidence="2 5" id="KW-0690">Ribosome biogenesis</keyword>
<evidence type="ECO:0000259" key="6">
    <source>
        <dbReference type="SMART" id="SM00732"/>
    </source>
</evidence>
<sequence length="141" mass="15990">MRVIGLDAGEKRIGVAVSDPMGWTAQGIEMIPRGTDSHWMDRLEELIEKYEVDSIVIGFPRNMDGSVGDRGKACQALSEEIRKRFDLPVILWDERLSTVAVERTLIAADMSRKKRRRVVDQMAASWILQGYLDAQRRNTDG</sequence>
<dbReference type="SMART" id="SM00732">
    <property type="entry name" value="YqgFc"/>
    <property type="match status" value="1"/>
</dbReference>
<dbReference type="InterPro" id="IPR037027">
    <property type="entry name" value="YqgF/RNaseH-like_dom_sf"/>
</dbReference>
<evidence type="ECO:0000256" key="5">
    <source>
        <dbReference type="HAMAP-Rule" id="MF_00651"/>
    </source>
</evidence>
<dbReference type="GO" id="GO:0016788">
    <property type="term" value="F:hydrolase activity, acting on ester bonds"/>
    <property type="evidence" value="ECO:0007669"/>
    <property type="project" value="UniProtKB-UniRule"/>
</dbReference>
<dbReference type="SUPFAM" id="SSF53098">
    <property type="entry name" value="Ribonuclease H-like"/>
    <property type="match status" value="1"/>
</dbReference>
<feature type="domain" description="YqgF/RNase H-like" evidence="6">
    <location>
        <begin position="1"/>
        <end position="101"/>
    </location>
</feature>
<proteinExistence type="inferred from homology"/>
<comment type="function">
    <text evidence="5">Could be a nuclease involved in processing of the 5'-end of pre-16S rRNA.</text>
</comment>
<evidence type="ECO:0000313" key="8">
    <source>
        <dbReference type="Proteomes" id="UP000215459"/>
    </source>
</evidence>